<gene>
    <name evidence="1" type="ORF">RBWH47_00179</name>
</gene>
<dbReference type="PATRIC" id="fig|991778.3.peg.2295"/>
<protein>
    <submittedName>
        <fullName evidence="1">Uncharacterized protein</fullName>
    </submittedName>
</protein>
<sequence>MATPGRHQRQCANDDPPYVKGTALVQGSVWTNALVPSRTMP</sequence>
<evidence type="ECO:0000313" key="1">
    <source>
        <dbReference type="EMBL" id="EGF27847.1"/>
    </source>
</evidence>
<proteinExistence type="predicted"/>
<organism evidence="1 2">
    <name type="scientific">Rhodopirellula baltica WH47</name>
    <dbReference type="NCBI Taxonomy" id="991778"/>
    <lineage>
        <taxon>Bacteria</taxon>
        <taxon>Pseudomonadati</taxon>
        <taxon>Planctomycetota</taxon>
        <taxon>Planctomycetia</taxon>
        <taxon>Pirellulales</taxon>
        <taxon>Pirellulaceae</taxon>
        <taxon>Rhodopirellula</taxon>
    </lineage>
</organism>
<reference evidence="1 2" key="1">
    <citation type="journal article" date="2013" name="Mar. Genomics">
        <title>Expression of sulfatases in Rhodopirellula baltica and the diversity of sulfatases in the genus Rhodopirellula.</title>
        <authorList>
            <person name="Wegner C.E."/>
            <person name="Richter-Heitmann T."/>
            <person name="Klindworth A."/>
            <person name="Klockow C."/>
            <person name="Richter M."/>
            <person name="Achstetter T."/>
            <person name="Glockner F.O."/>
            <person name="Harder J."/>
        </authorList>
    </citation>
    <scope>NUCLEOTIDE SEQUENCE [LARGE SCALE GENOMIC DNA]</scope>
    <source>
        <strain evidence="1 2">WH47</strain>
    </source>
</reference>
<dbReference type="EMBL" id="AFAR01000124">
    <property type="protein sequence ID" value="EGF27847.1"/>
    <property type="molecule type" value="Genomic_DNA"/>
</dbReference>
<dbReference type="Proteomes" id="UP000006222">
    <property type="component" value="Unassembled WGS sequence"/>
</dbReference>
<evidence type="ECO:0000313" key="2">
    <source>
        <dbReference type="Proteomes" id="UP000006222"/>
    </source>
</evidence>
<name>F2AR39_RHOBT</name>
<dbReference type="AlphaFoldDB" id="F2AR39"/>
<comment type="caution">
    <text evidence="1">The sequence shown here is derived from an EMBL/GenBank/DDBJ whole genome shotgun (WGS) entry which is preliminary data.</text>
</comment>
<accession>F2AR39</accession>